<evidence type="ECO:0000313" key="5">
    <source>
        <dbReference type="Proteomes" id="UP000035548"/>
    </source>
</evidence>
<dbReference type="PATRIC" id="fig|1072256.5.peg.270"/>
<dbReference type="NCBIfam" id="NF002782">
    <property type="entry name" value="PRK02901.1"/>
    <property type="match status" value="1"/>
</dbReference>
<evidence type="ECO:0000256" key="2">
    <source>
        <dbReference type="ARBA" id="ARBA00022723"/>
    </source>
</evidence>
<feature type="domain" description="Mandelate racemase/muconate lactonizing enzyme C-terminal" evidence="3">
    <location>
        <begin position="70"/>
        <end position="162"/>
    </location>
</feature>
<name>A0A0G3HAE5_9CORY</name>
<dbReference type="GO" id="GO:0046872">
    <property type="term" value="F:metal ion binding"/>
    <property type="evidence" value="ECO:0007669"/>
    <property type="project" value="UniProtKB-KW"/>
</dbReference>
<dbReference type="PANTHER" id="PTHR48073">
    <property type="entry name" value="O-SUCCINYLBENZOATE SYNTHASE-RELATED"/>
    <property type="match status" value="1"/>
</dbReference>
<dbReference type="InterPro" id="IPR013342">
    <property type="entry name" value="Mandelate_racemase_C"/>
</dbReference>
<sequence>MRTRFRGITRREAMLIDGPAGWGEFSPFVEYRPPEAVRWLHSGLEAAYVGLPAPVRSTVEINGTVPAVAPSEVAEVLDRFPGVRTFKVKVAEPGQSLSDDVARVAAVRSLRPDAHIRLDANMNYTVEQAVEVAKACGDIEYLEQPVPTVSELVELRRRLREENISTMVAADESIRKADDPLVVARRQAADVAVVKVAPLGGARRLLSLAEQLHGYGMSVTVSSELGTAVGINAGIAAVAALPSHYRINAAGLGTQRLFVEDVAAPRPLVDGAYSVAVSEPEPARLASLRADPQRRQWWIDRLRACWELLDGFPRAEPRG</sequence>
<evidence type="ECO:0000256" key="1">
    <source>
        <dbReference type="ARBA" id="ARBA00022428"/>
    </source>
</evidence>
<organism evidence="4 5">
    <name type="scientific">Corynebacterium uterequi</name>
    <dbReference type="NCBI Taxonomy" id="1072256"/>
    <lineage>
        <taxon>Bacteria</taxon>
        <taxon>Bacillati</taxon>
        <taxon>Actinomycetota</taxon>
        <taxon>Actinomycetes</taxon>
        <taxon>Mycobacteriales</taxon>
        <taxon>Corynebacteriaceae</taxon>
        <taxon>Corynebacterium</taxon>
    </lineage>
</organism>
<dbReference type="SFLD" id="SFLDF00009">
    <property type="entry name" value="o-succinylbenzoate_synthase"/>
    <property type="match status" value="1"/>
</dbReference>
<dbReference type="SMART" id="SM00922">
    <property type="entry name" value="MR_MLE"/>
    <property type="match status" value="1"/>
</dbReference>
<dbReference type="Gene3D" id="3.20.20.120">
    <property type="entry name" value="Enolase-like C-terminal domain"/>
    <property type="match status" value="1"/>
</dbReference>
<reference evidence="4 5" key="1">
    <citation type="journal article" date="2015" name="Genome Announc.">
        <title>Virulence Factor Genes Detected in the Complete Genome Sequence of Corynebacterium uterequi DSM 45634, Isolated from the Uterus of a Maiden Mare.</title>
        <authorList>
            <person name="Ruckert C."/>
            <person name="Kriete M."/>
            <person name="Jaenicke S."/>
            <person name="Winkler A."/>
            <person name="Tauch A."/>
        </authorList>
    </citation>
    <scope>NUCLEOTIDE SEQUENCE [LARGE SCALE GENOMIC DNA]</scope>
    <source>
        <strain evidence="4 5">DSM 45634</strain>
    </source>
</reference>
<keyword evidence="4" id="KW-0456">Lyase</keyword>
<keyword evidence="2" id="KW-0479">Metal-binding</keyword>
<evidence type="ECO:0000313" key="4">
    <source>
        <dbReference type="EMBL" id="AKK10299.1"/>
    </source>
</evidence>
<dbReference type="AlphaFoldDB" id="A0A0G3HAE5"/>
<dbReference type="CDD" id="cd03320">
    <property type="entry name" value="OSBS"/>
    <property type="match status" value="1"/>
</dbReference>
<dbReference type="SFLD" id="SFLDS00001">
    <property type="entry name" value="Enolase"/>
    <property type="match status" value="1"/>
</dbReference>
<dbReference type="EMBL" id="CP011546">
    <property type="protein sequence ID" value="AKK10299.1"/>
    <property type="molecule type" value="Genomic_DNA"/>
</dbReference>
<dbReference type="SUPFAM" id="SSF51604">
    <property type="entry name" value="Enolase C-terminal domain-like"/>
    <property type="match status" value="1"/>
</dbReference>
<dbReference type="Proteomes" id="UP000035548">
    <property type="component" value="Chromosome"/>
</dbReference>
<dbReference type="PANTHER" id="PTHR48073:SF2">
    <property type="entry name" value="O-SUCCINYLBENZOATE SYNTHASE"/>
    <property type="match status" value="1"/>
</dbReference>
<gene>
    <name evidence="4" type="primary">menC</name>
    <name evidence="4" type="ORF">CUTER_01395</name>
</gene>
<dbReference type="GO" id="GO:0009234">
    <property type="term" value="P:menaquinone biosynthetic process"/>
    <property type="evidence" value="ECO:0007669"/>
    <property type="project" value="UniProtKB-KW"/>
</dbReference>
<keyword evidence="1" id="KW-0474">Menaquinone biosynthesis</keyword>
<reference evidence="5" key="2">
    <citation type="submission" date="2015-05" db="EMBL/GenBank/DDBJ databases">
        <title>Complete genome sequence of Corynebacterium uterequi DSM 45634, isolated from the uterus of a maiden mare.</title>
        <authorList>
            <person name="Ruckert C."/>
            <person name="Albersmeier A."/>
            <person name="Winkler A."/>
            <person name="Tauch A."/>
        </authorList>
    </citation>
    <scope>NUCLEOTIDE SEQUENCE [LARGE SCALE GENOMIC DNA]</scope>
    <source>
        <strain evidence="5">DSM 45634</strain>
    </source>
</reference>
<dbReference type="SFLD" id="SFLDG00180">
    <property type="entry name" value="muconate_cycloisomerase"/>
    <property type="match status" value="1"/>
</dbReference>
<keyword evidence="5" id="KW-1185">Reference proteome</keyword>
<dbReference type="EC" id="4.2.1.113" evidence="4"/>
<dbReference type="InterPro" id="IPR036849">
    <property type="entry name" value="Enolase-like_C_sf"/>
</dbReference>
<dbReference type="InterPro" id="IPR029065">
    <property type="entry name" value="Enolase_C-like"/>
</dbReference>
<protein>
    <submittedName>
        <fullName evidence="4">Mandelate racemase / muconate lactonizing enzyme, C-terminal domain</fullName>
        <ecNumber evidence="4">4.2.1.113</ecNumber>
    </submittedName>
</protein>
<dbReference type="GO" id="GO:0043748">
    <property type="term" value="F:O-succinylbenzoate synthase activity"/>
    <property type="evidence" value="ECO:0007669"/>
    <property type="project" value="UniProtKB-EC"/>
</dbReference>
<accession>A0A0G3HAE5</accession>
<dbReference type="KEGG" id="cut:CUTER_01395"/>
<dbReference type="Pfam" id="PF18374">
    <property type="entry name" value="Enolase_like_N"/>
    <property type="match status" value="1"/>
</dbReference>
<dbReference type="Pfam" id="PF13378">
    <property type="entry name" value="MR_MLE_C"/>
    <property type="match status" value="1"/>
</dbReference>
<proteinExistence type="predicted"/>
<evidence type="ECO:0000259" key="3">
    <source>
        <dbReference type="SMART" id="SM00922"/>
    </source>
</evidence>
<dbReference type="STRING" id="1072256.CUTER_01395"/>